<dbReference type="EMBL" id="BAQD01000147">
    <property type="protein sequence ID" value="GBQ08924.1"/>
    <property type="molecule type" value="Genomic_DNA"/>
</dbReference>
<evidence type="ECO:0000313" key="2">
    <source>
        <dbReference type="Proteomes" id="UP001062901"/>
    </source>
</evidence>
<accession>A0ABQ0P1D9</accession>
<reference evidence="1" key="1">
    <citation type="submission" date="2013-04" db="EMBL/GenBank/DDBJ databases">
        <title>The genome sequencing project of 58 acetic acid bacteria.</title>
        <authorList>
            <person name="Okamoto-Kainuma A."/>
            <person name="Ishikawa M."/>
            <person name="Umino S."/>
            <person name="Koizumi Y."/>
            <person name="Shiwa Y."/>
            <person name="Yoshikawa H."/>
            <person name="Matsutani M."/>
            <person name="Matsushita K."/>
        </authorList>
    </citation>
    <scope>NUCLEOTIDE SEQUENCE</scope>
    <source>
        <strain evidence="1">DSM 15669</strain>
    </source>
</reference>
<gene>
    <name evidence="1" type="ORF">AA15669_1966</name>
</gene>
<evidence type="ECO:0000313" key="1">
    <source>
        <dbReference type="EMBL" id="GBQ08924.1"/>
    </source>
</evidence>
<keyword evidence="2" id="KW-1185">Reference proteome</keyword>
<dbReference type="RefSeq" id="WP_018980445.1">
    <property type="nucleotide sequence ID" value="NZ_BAQD01000147.1"/>
</dbReference>
<protein>
    <submittedName>
        <fullName evidence="1">Uncharacterized protein</fullName>
    </submittedName>
</protein>
<name>A0ABQ0P1D9_9PROT</name>
<sequence>MLGIKTRSGRKLHYLLPCMMGYIAKSTSKPGPVGMSRENEQEKHDQMGAHADVFGLIGKMIF</sequence>
<comment type="caution">
    <text evidence="1">The sequence shown here is derived from an EMBL/GenBank/DDBJ whole genome shotgun (WGS) entry which is preliminary data.</text>
</comment>
<proteinExistence type="predicted"/>
<organism evidence="1 2">
    <name type="scientific">Saccharibacter floricola DSM 15669</name>
    <dbReference type="NCBI Taxonomy" id="1123227"/>
    <lineage>
        <taxon>Bacteria</taxon>
        <taxon>Pseudomonadati</taxon>
        <taxon>Pseudomonadota</taxon>
        <taxon>Alphaproteobacteria</taxon>
        <taxon>Acetobacterales</taxon>
        <taxon>Acetobacteraceae</taxon>
        <taxon>Saccharibacter</taxon>
    </lineage>
</organism>
<dbReference type="Proteomes" id="UP001062901">
    <property type="component" value="Unassembled WGS sequence"/>
</dbReference>